<feature type="non-terminal residue" evidence="2">
    <location>
        <position position="1"/>
    </location>
</feature>
<feature type="compositionally biased region" description="Basic and acidic residues" evidence="1">
    <location>
        <begin position="104"/>
        <end position="119"/>
    </location>
</feature>
<proteinExistence type="predicted"/>
<reference evidence="2" key="1">
    <citation type="submission" date="2014-11" db="EMBL/GenBank/DDBJ databases">
        <authorList>
            <person name="Otto D Thomas"/>
            <person name="Naeem Raeece"/>
        </authorList>
    </citation>
    <scope>NUCLEOTIDE SEQUENCE</scope>
</reference>
<organism evidence="2">
    <name type="scientific">Chromera velia CCMP2878</name>
    <dbReference type="NCBI Taxonomy" id="1169474"/>
    <lineage>
        <taxon>Eukaryota</taxon>
        <taxon>Sar</taxon>
        <taxon>Alveolata</taxon>
        <taxon>Colpodellida</taxon>
        <taxon>Chromeraceae</taxon>
        <taxon>Chromera</taxon>
    </lineage>
</organism>
<feature type="region of interest" description="Disordered" evidence="1">
    <location>
        <begin position="88"/>
        <end position="142"/>
    </location>
</feature>
<feature type="compositionally biased region" description="Gly residues" evidence="1">
    <location>
        <begin position="1"/>
        <end position="22"/>
    </location>
</feature>
<feature type="region of interest" description="Disordered" evidence="1">
    <location>
        <begin position="315"/>
        <end position="416"/>
    </location>
</feature>
<feature type="compositionally biased region" description="Basic and acidic residues" evidence="1">
    <location>
        <begin position="36"/>
        <end position="47"/>
    </location>
</feature>
<feature type="region of interest" description="Disordered" evidence="1">
    <location>
        <begin position="1"/>
        <end position="47"/>
    </location>
</feature>
<protein>
    <submittedName>
        <fullName evidence="2">Uncharacterized protein</fullName>
    </submittedName>
</protein>
<dbReference type="AlphaFoldDB" id="A0A0G4HC52"/>
<feature type="region of interest" description="Disordered" evidence="1">
    <location>
        <begin position="248"/>
        <end position="270"/>
    </location>
</feature>
<dbReference type="EMBL" id="CDMZ01002262">
    <property type="protein sequence ID" value="CEM41572.1"/>
    <property type="molecule type" value="Genomic_DNA"/>
</dbReference>
<sequence length="636" mass="66832">GGGGGGGGGNVLRHPGSGGGNGVSASPSPSAQQQPEQRESQRDEREKTLEREIKVFVWFVQMLDHRYRMFASGAYRKLRKERSALGAARLQQEEEEKQQQKGKLKGEKERVTETAERGRGGRRPPSTPTPTQPSDAPAGSLSLPRDRALQLPANLPSPPSPLSFSWTLESGQVDWKWLNQPPLSAPLRWLLQNNTQSELAFTIWRREFLKVAAFVDGVSEGIPAWCPLNLNDDLLSVAPSGRGRLLCPPPRHTPGAPSASAATTTAPPLDPFAFASAQTQLGAATPSGAAVAGLRPPAPPVVLYVSGGRGSGDLSPPLAAVGPPAGTLASGAPSRLAGAAKGPRKSPKGGGGGPGKRKGPGWLLSKSGSQRGSPEVSPHHPQHRAAVVAETERDRDRGGLGVVVRGDQDKTPPGELEEKVLSGNWTAAVHRRADVGPCEAGGALTGKEKVKRTTRPRKGEKGYTGRSICASLSGEGGETDWRKRRGLRLLRQALSVLEIFLGLIPLLVAAGALEWRLLEHVGKGEGEAGWKSSLFAPLFGEGWPVVVETGVAGAWEGEGRSCGDASGGRVGLPGALMEMGSWGVRDIPVLRLVFAAVGGAAGALGDLSGAMRLIVSAKEGEGDRVPERKRFLHRIG</sequence>
<evidence type="ECO:0000256" key="1">
    <source>
        <dbReference type="SAM" id="MobiDB-lite"/>
    </source>
</evidence>
<feature type="compositionally biased region" description="Basic and acidic residues" evidence="1">
    <location>
        <begin position="406"/>
        <end position="416"/>
    </location>
</feature>
<feature type="compositionally biased region" description="Low complexity" evidence="1">
    <location>
        <begin position="24"/>
        <end position="35"/>
    </location>
</feature>
<dbReference type="VEuPathDB" id="CryptoDB:Cvel_26114"/>
<gene>
    <name evidence="2" type="ORF">Cvel_26114</name>
</gene>
<accession>A0A0G4HC52</accession>
<feature type="compositionally biased region" description="Low complexity" evidence="1">
    <location>
        <begin position="253"/>
        <end position="267"/>
    </location>
</feature>
<name>A0A0G4HC52_9ALVE</name>
<evidence type="ECO:0000313" key="2">
    <source>
        <dbReference type="EMBL" id="CEM41572.1"/>
    </source>
</evidence>